<feature type="region of interest" description="Disordered" evidence="1">
    <location>
        <begin position="339"/>
        <end position="362"/>
    </location>
</feature>
<dbReference type="EMBL" id="JAAEJV010000058">
    <property type="protein sequence ID" value="MBF5059979.1"/>
    <property type="molecule type" value="Genomic_DNA"/>
</dbReference>
<evidence type="ECO:0000313" key="3">
    <source>
        <dbReference type="Proteomes" id="UP001194714"/>
    </source>
</evidence>
<name>A0ABS0B1B8_9BACT</name>
<evidence type="ECO:0000256" key="1">
    <source>
        <dbReference type="SAM" id="MobiDB-lite"/>
    </source>
</evidence>
<keyword evidence="3" id="KW-1185">Reference proteome</keyword>
<comment type="caution">
    <text evidence="2">The sequence shown here is derived from an EMBL/GenBank/DDBJ whole genome shotgun (WGS) entry which is preliminary data.</text>
</comment>
<dbReference type="Proteomes" id="UP001194714">
    <property type="component" value="Unassembled WGS sequence"/>
</dbReference>
<reference evidence="2 3" key="1">
    <citation type="submission" date="2020-01" db="EMBL/GenBank/DDBJ databases">
        <title>Draft genome sequence of Cand. Neptunochlamydia vexilliferae K9.</title>
        <authorList>
            <person name="Schulz F."/>
            <person name="Koestlbacher S."/>
            <person name="Wascher F."/>
            <person name="Pizzetti I."/>
            <person name="Horn M."/>
        </authorList>
    </citation>
    <scope>NUCLEOTIDE SEQUENCE [LARGE SCALE GENOMIC DNA]</scope>
    <source>
        <strain evidence="2 3">K9</strain>
    </source>
</reference>
<dbReference type="RefSeq" id="WP_194848303.1">
    <property type="nucleotide sequence ID" value="NZ_JAAEJV010000058.1"/>
</dbReference>
<protein>
    <submittedName>
        <fullName evidence="2">Uncharacterized protein</fullName>
    </submittedName>
</protein>
<organism evidence="2 3">
    <name type="scientific">Candidatus Neptunichlamydia vexilliferae</name>
    <dbReference type="NCBI Taxonomy" id="1651774"/>
    <lineage>
        <taxon>Bacteria</taxon>
        <taxon>Pseudomonadati</taxon>
        <taxon>Chlamydiota</taxon>
        <taxon>Chlamydiia</taxon>
        <taxon>Parachlamydiales</taxon>
        <taxon>Simkaniaceae</taxon>
        <taxon>Candidatus Neptunichlamydia</taxon>
    </lineage>
</organism>
<accession>A0ABS0B1B8</accession>
<sequence>MSSIATTSINQQSKSSTSDALSFIKKHRKNKPFPFMRSSLGSTGLTFISRQIEFKYVLKWQKLYYTQCEHFCTNFYKRAFSHLSIPKVDMISGEKEEKAIRQFFQEESVSKTQHLLCMEFKRGSNLADFVQYGNFFQLPQEGIKSLFTQFGEIAGYDLIIANCDRFLPAGFRGKIQSSYEINAGNIMIEVKNLNLKDIEVHVIDNAPHFVSFFRFDEREKKQSGESNSDIGLSLLGMNSDVSYSSSDDDQIETTSKVNLAEERGKDFDYFIRGDIEVLKLMAEQIITGFNNEFNRMKVDKEKWQSFFERNSQQMRQKLVGGLKKAQLSIKAVNMHEVRTSSQSEELNGEEQPQGLPVSFTPI</sequence>
<evidence type="ECO:0000313" key="2">
    <source>
        <dbReference type="EMBL" id="MBF5059979.1"/>
    </source>
</evidence>
<gene>
    <name evidence="2" type="ORF">NEPTK9_001503</name>
</gene>
<proteinExistence type="predicted"/>